<gene>
    <name evidence="1" type="ORF">LCGC14_2991550</name>
</gene>
<proteinExistence type="predicted"/>
<protein>
    <submittedName>
        <fullName evidence="1">Uncharacterized protein</fullName>
    </submittedName>
</protein>
<evidence type="ECO:0000313" key="1">
    <source>
        <dbReference type="EMBL" id="KKK63710.1"/>
    </source>
</evidence>
<organism evidence="1">
    <name type="scientific">marine sediment metagenome</name>
    <dbReference type="NCBI Taxonomy" id="412755"/>
    <lineage>
        <taxon>unclassified sequences</taxon>
        <taxon>metagenomes</taxon>
        <taxon>ecological metagenomes</taxon>
    </lineage>
</organism>
<dbReference type="AlphaFoldDB" id="A0A0F8XR84"/>
<accession>A0A0F8XR84</accession>
<name>A0A0F8XR84_9ZZZZ</name>
<comment type="caution">
    <text evidence="1">The sequence shown here is derived from an EMBL/GenBank/DDBJ whole genome shotgun (WGS) entry which is preliminary data.</text>
</comment>
<sequence>MTNPIIFWWTRDGEWHPDPYYKLWDHQPEYSRIKGCWAIPSVMSCSHDPRFVEAIPMIDCPPHLVDVELRPAGCVQLKLVHVKNGFGFARLRNKQEPKKKE</sequence>
<dbReference type="EMBL" id="LAZR01061369">
    <property type="protein sequence ID" value="KKK63710.1"/>
    <property type="molecule type" value="Genomic_DNA"/>
</dbReference>
<reference evidence="1" key="1">
    <citation type="journal article" date="2015" name="Nature">
        <title>Complex archaea that bridge the gap between prokaryotes and eukaryotes.</title>
        <authorList>
            <person name="Spang A."/>
            <person name="Saw J.H."/>
            <person name="Jorgensen S.L."/>
            <person name="Zaremba-Niedzwiedzka K."/>
            <person name="Martijn J."/>
            <person name="Lind A.E."/>
            <person name="van Eijk R."/>
            <person name="Schleper C."/>
            <person name="Guy L."/>
            <person name="Ettema T.J."/>
        </authorList>
    </citation>
    <scope>NUCLEOTIDE SEQUENCE</scope>
</reference>